<dbReference type="AlphaFoldDB" id="A0AA36F950"/>
<sequence>MRSEACSKREVCKKVHAVYLRPKTVDVVYSSSLSTVVWAESCQAGKHLAVLSQPVFITDQCPLFSSFHICRASPHLQLSFSFVTLDVFTTLSSCGQQPPF</sequence>
<evidence type="ECO:0000313" key="2">
    <source>
        <dbReference type="Proteomes" id="UP001162480"/>
    </source>
</evidence>
<accession>A0AA36F950</accession>
<organism evidence="1 2">
    <name type="scientific">Octopus vulgaris</name>
    <name type="common">Common octopus</name>
    <dbReference type="NCBI Taxonomy" id="6645"/>
    <lineage>
        <taxon>Eukaryota</taxon>
        <taxon>Metazoa</taxon>
        <taxon>Spiralia</taxon>
        <taxon>Lophotrochozoa</taxon>
        <taxon>Mollusca</taxon>
        <taxon>Cephalopoda</taxon>
        <taxon>Coleoidea</taxon>
        <taxon>Octopodiformes</taxon>
        <taxon>Octopoda</taxon>
        <taxon>Incirrata</taxon>
        <taxon>Octopodidae</taxon>
        <taxon>Octopus</taxon>
    </lineage>
</organism>
<protein>
    <submittedName>
        <fullName evidence="1">Uncharacterized protein</fullName>
    </submittedName>
</protein>
<evidence type="ECO:0000313" key="1">
    <source>
        <dbReference type="EMBL" id="CAI9726578.1"/>
    </source>
</evidence>
<dbReference type="EMBL" id="OX597821">
    <property type="protein sequence ID" value="CAI9726578.1"/>
    <property type="molecule type" value="Genomic_DNA"/>
</dbReference>
<reference evidence="1" key="1">
    <citation type="submission" date="2023-08" db="EMBL/GenBank/DDBJ databases">
        <authorList>
            <person name="Alioto T."/>
            <person name="Alioto T."/>
            <person name="Gomez Garrido J."/>
        </authorList>
    </citation>
    <scope>NUCLEOTIDE SEQUENCE</scope>
</reference>
<gene>
    <name evidence="1" type="ORF">OCTVUL_1B021554</name>
</gene>
<name>A0AA36F950_OCTVU</name>
<dbReference type="Proteomes" id="UP001162480">
    <property type="component" value="Chromosome 8"/>
</dbReference>
<keyword evidence="2" id="KW-1185">Reference proteome</keyword>
<proteinExistence type="predicted"/>